<proteinExistence type="predicted"/>
<keyword evidence="1" id="KW-0812">Transmembrane</keyword>
<evidence type="ECO:0000313" key="3">
    <source>
        <dbReference type="Proteomes" id="UP000289857"/>
    </source>
</evidence>
<sequence length="316" mass="36152">MRLFLIKIGWFSVLCSGVYLMLLFAVGTFAPQSFKPNLKYTKGTYGYTNTRLQDIKKQSNLDVLVVGSSHAYRGFDPRIFKANGYQMFNLGSSAQTPTQTLLLLKRYLKNKKVGTLLYEVYPTTFSIDGVESSLDIIANDQNDMLSFAMACQMKHAKVANTLVYAYMDQLLHPVAITEPKHKKEDTYVEGGYVQRIQGTYTANYLPKSTLKIDPKQWAAFQEIIQLVKQKEIRLLLVFAPVTKALYQSYTNLPYFENKIKAQGEYYNFNGRVALEDHLHFYDSNHLNQAGVTLFNAKVMQQLFPPRTIAQPEKNKK</sequence>
<dbReference type="RefSeq" id="WP_129461854.1">
    <property type="nucleotide sequence ID" value="NZ_SBKN01000006.1"/>
</dbReference>
<organism evidence="2 3">
    <name type="scientific">Flavobacterium stagni</name>
    <dbReference type="NCBI Taxonomy" id="2506421"/>
    <lineage>
        <taxon>Bacteria</taxon>
        <taxon>Pseudomonadati</taxon>
        <taxon>Bacteroidota</taxon>
        <taxon>Flavobacteriia</taxon>
        <taxon>Flavobacteriales</taxon>
        <taxon>Flavobacteriaceae</taxon>
        <taxon>Flavobacterium</taxon>
    </lineage>
</organism>
<evidence type="ECO:0000313" key="2">
    <source>
        <dbReference type="EMBL" id="RXR21880.1"/>
    </source>
</evidence>
<keyword evidence="1" id="KW-1133">Transmembrane helix</keyword>
<protein>
    <recommendedName>
        <fullName evidence="4">SGNH/GDSL hydrolase family protein</fullName>
    </recommendedName>
</protein>
<dbReference type="AlphaFoldDB" id="A0A4Q1KAR8"/>
<dbReference type="EMBL" id="SBKN01000006">
    <property type="protein sequence ID" value="RXR21880.1"/>
    <property type="molecule type" value="Genomic_DNA"/>
</dbReference>
<keyword evidence="1" id="KW-0472">Membrane</keyword>
<reference evidence="3" key="1">
    <citation type="submission" date="2019-01" db="EMBL/GenBank/DDBJ databases">
        <title>Cytophagaceae bacterium strain CAR-16.</title>
        <authorList>
            <person name="Chen W.-M."/>
        </authorList>
    </citation>
    <scope>NUCLEOTIDE SEQUENCE [LARGE SCALE GENOMIC DNA]</scope>
    <source>
        <strain evidence="3">WWJ-16</strain>
    </source>
</reference>
<keyword evidence="3" id="KW-1185">Reference proteome</keyword>
<dbReference type="OrthoDB" id="9761723at2"/>
<gene>
    <name evidence="2" type="ORF">EQG61_10380</name>
</gene>
<name>A0A4Q1KAR8_9FLAO</name>
<accession>A0A4Q1KAR8</accession>
<evidence type="ECO:0008006" key="4">
    <source>
        <dbReference type="Google" id="ProtNLM"/>
    </source>
</evidence>
<feature type="transmembrane region" description="Helical" evidence="1">
    <location>
        <begin position="9"/>
        <end position="30"/>
    </location>
</feature>
<comment type="caution">
    <text evidence="2">The sequence shown here is derived from an EMBL/GenBank/DDBJ whole genome shotgun (WGS) entry which is preliminary data.</text>
</comment>
<evidence type="ECO:0000256" key="1">
    <source>
        <dbReference type="SAM" id="Phobius"/>
    </source>
</evidence>
<dbReference type="Proteomes" id="UP000289857">
    <property type="component" value="Unassembled WGS sequence"/>
</dbReference>